<reference evidence="1" key="1">
    <citation type="submission" date="2021-05" db="EMBL/GenBank/DDBJ databases">
        <authorList>
            <person name="Scholz U."/>
            <person name="Mascher M."/>
            <person name="Fiebig A."/>
        </authorList>
    </citation>
    <scope>NUCLEOTIDE SEQUENCE [LARGE SCALE GENOMIC DNA]</scope>
</reference>
<dbReference type="EnsemblPlants" id="AVESA.00010b.r2.7CG0714740.1">
    <property type="protein sequence ID" value="AVESA.00010b.r2.7CG0714740.1.CDS.1"/>
    <property type="gene ID" value="AVESA.00010b.r2.7CG0714740"/>
</dbReference>
<proteinExistence type="predicted"/>
<evidence type="ECO:0000313" key="2">
    <source>
        <dbReference type="Proteomes" id="UP001732700"/>
    </source>
</evidence>
<accession>A0ACD6ABZ3</accession>
<evidence type="ECO:0000313" key="1">
    <source>
        <dbReference type="EnsemblPlants" id="AVESA.00010b.r2.7CG0714740.1.CDS.1"/>
    </source>
</evidence>
<organism evidence="1 2">
    <name type="scientific">Avena sativa</name>
    <name type="common">Oat</name>
    <dbReference type="NCBI Taxonomy" id="4498"/>
    <lineage>
        <taxon>Eukaryota</taxon>
        <taxon>Viridiplantae</taxon>
        <taxon>Streptophyta</taxon>
        <taxon>Embryophyta</taxon>
        <taxon>Tracheophyta</taxon>
        <taxon>Spermatophyta</taxon>
        <taxon>Magnoliopsida</taxon>
        <taxon>Liliopsida</taxon>
        <taxon>Poales</taxon>
        <taxon>Poaceae</taxon>
        <taxon>BOP clade</taxon>
        <taxon>Pooideae</taxon>
        <taxon>Poodae</taxon>
        <taxon>Poeae</taxon>
        <taxon>Poeae Chloroplast Group 1 (Aveneae type)</taxon>
        <taxon>Aveninae</taxon>
        <taxon>Avena</taxon>
    </lineage>
</organism>
<protein>
    <submittedName>
        <fullName evidence="1">Uncharacterized protein</fullName>
    </submittedName>
</protein>
<name>A0ACD6ABZ3_AVESA</name>
<reference evidence="1" key="2">
    <citation type="submission" date="2025-09" db="UniProtKB">
        <authorList>
            <consortium name="EnsemblPlants"/>
        </authorList>
    </citation>
    <scope>IDENTIFICATION</scope>
</reference>
<dbReference type="Proteomes" id="UP001732700">
    <property type="component" value="Chromosome 7C"/>
</dbReference>
<keyword evidence="2" id="KW-1185">Reference proteome</keyword>
<sequence length="288" mass="32722">MKELEPIIRDSNLIGKGDFTDVYKGILDDAPVVVKKPISAYGIDSRIFEREVCILSQMVHKNIVRFIGWCREMDNPILVHEFIYRGSLDGILHGVDREPLNLDVCLTIVAESAQGLAYMHSGAHVNVIHGNVKPANILLCENFMPKISGFFISRFVRRNDGYTTHMFGSLIYTDPVYIQTYQLTRKGDVYSFGVVILEVISRKKASIQSDYKSLVRSFLEVHQQGKKATELFDKEIAVTAEDLEILDSLAEIAVECLNLDADRRPTMTDIAERLLRLQRYHRSQVVCP</sequence>